<reference evidence="3" key="1">
    <citation type="submission" date="2024-07" db="EMBL/GenBank/DDBJ databases">
        <title>Complete genome sequences of cellulolytic bacteria, Kitasatospora sp. CMC57 and Streptomyces sp. CMC78, isolated from Japanese agricultural soil.</title>
        <authorList>
            <person name="Hashimoto T."/>
            <person name="Ito M."/>
            <person name="Iwamoto M."/>
            <person name="Fukahori D."/>
            <person name="Shoda T."/>
            <person name="Sakoda M."/>
            <person name="Morohoshi T."/>
            <person name="Mitsuboshi M."/>
            <person name="Nishizawa T."/>
        </authorList>
    </citation>
    <scope>NUCLEOTIDE SEQUENCE</scope>
    <source>
        <strain evidence="3">CMC57</strain>
    </source>
</reference>
<dbReference type="InterPro" id="IPR006626">
    <property type="entry name" value="PbH1"/>
</dbReference>
<evidence type="ECO:0000259" key="2">
    <source>
        <dbReference type="Pfam" id="PF05048"/>
    </source>
</evidence>
<feature type="region of interest" description="Disordered" evidence="1">
    <location>
        <begin position="123"/>
        <end position="142"/>
    </location>
</feature>
<feature type="domain" description="Periplasmic copper-binding protein NosD beta helix" evidence="2">
    <location>
        <begin position="95"/>
        <end position="261"/>
    </location>
</feature>
<dbReference type="InterPro" id="IPR012334">
    <property type="entry name" value="Pectin_lyas_fold"/>
</dbReference>
<dbReference type="EMBL" id="AP035881">
    <property type="protein sequence ID" value="BFP44161.1"/>
    <property type="molecule type" value="Genomic_DNA"/>
</dbReference>
<sequence>MHVVHPGESIQQAVDGAHPGDIVQLLPGTYRENVQITVPKLTLRGIGPATVIAPAAGPSGSACATAGHGLCVTGTADRVLSGVRIESLTVEGFPKNGFSASRTDGLSVHRLLVRDNGQQGISLERSTRSSITDNESRDNGQSGVFLANSVDEEGGALDTRGTVISRNLLTGNRIGVVLRRARDLTVDHNSVSANCGGVFVVGDEGVPRAGALTVRQNHVYENNKYCAATPRLGAIQGTGILLTGAEDTLVTGNRVEDNTGASEMSGGIVLFRSIVGAPNARITVKDNVALHNGPADLADRDTGEGHTFAGNTCGLSEPTGRC</sequence>
<name>A0AB33JMU7_9ACTN</name>
<evidence type="ECO:0000256" key="1">
    <source>
        <dbReference type="SAM" id="MobiDB-lite"/>
    </source>
</evidence>
<dbReference type="AlphaFoldDB" id="A0AB33JMU7"/>
<dbReference type="SMART" id="SM00710">
    <property type="entry name" value="PbH1"/>
    <property type="match status" value="7"/>
</dbReference>
<protein>
    <submittedName>
        <fullName evidence="3">Right-handed parallel beta-helix repeat-containing protein</fullName>
    </submittedName>
</protein>
<dbReference type="InterPro" id="IPR007742">
    <property type="entry name" value="NosD_dom"/>
</dbReference>
<dbReference type="Gene3D" id="2.160.20.10">
    <property type="entry name" value="Single-stranded right-handed beta-helix, Pectin lyase-like"/>
    <property type="match status" value="1"/>
</dbReference>
<evidence type="ECO:0000313" key="3">
    <source>
        <dbReference type="EMBL" id="BFP44161.1"/>
    </source>
</evidence>
<accession>A0AB33JMU7</accession>
<dbReference type="SUPFAM" id="SSF51126">
    <property type="entry name" value="Pectin lyase-like"/>
    <property type="match status" value="1"/>
</dbReference>
<organism evidence="3">
    <name type="scientific">Kitasatospora sp. CMC57</name>
    <dbReference type="NCBI Taxonomy" id="3231513"/>
    <lineage>
        <taxon>Bacteria</taxon>
        <taxon>Bacillati</taxon>
        <taxon>Actinomycetota</taxon>
        <taxon>Actinomycetes</taxon>
        <taxon>Kitasatosporales</taxon>
        <taxon>Streptomycetaceae</taxon>
        <taxon>Kitasatospora</taxon>
    </lineage>
</organism>
<dbReference type="Pfam" id="PF05048">
    <property type="entry name" value="NosD"/>
    <property type="match status" value="1"/>
</dbReference>
<gene>
    <name evidence="3" type="ORF">KCMC57_05290</name>
</gene>
<proteinExistence type="predicted"/>
<dbReference type="InterPro" id="IPR011050">
    <property type="entry name" value="Pectin_lyase_fold/virulence"/>
</dbReference>